<comment type="subcellular location">
    <subcellularLocation>
        <location evidence="1">Cell membrane</location>
        <topology evidence="1">Multi-pass membrane protein</topology>
    </subcellularLocation>
</comment>
<protein>
    <submittedName>
        <fullName evidence="8">Uncharacterized protein</fullName>
    </submittedName>
</protein>
<keyword evidence="4 7" id="KW-1133">Transmembrane helix</keyword>
<evidence type="ECO:0000256" key="2">
    <source>
        <dbReference type="ARBA" id="ARBA00022475"/>
    </source>
</evidence>
<evidence type="ECO:0000256" key="5">
    <source>
        <dbReference type="ARBA" id="ARBA00023136"/>
    </source>
</evidence>
<evidence type="ECO:0000256" key="7">
    <source>
        <dbReference type="SAM" id="Phobius"/>
    </source>
</evidence>
<feature type="transmembrane region" description="Helical" evidence="7">
    <location>
        <begin position="181"/>
        <end position="202"/>
    </location>
</feature>
<dbReference type="EMBL" id="OV725077">
    <property type="protein sequence ID" value="CAH1390946.1"/>
    <property type="molecule type" value="Genomic_DNA"/>
</dbReference>
<sequence length="283" mass="32300">MSEIRGTHASRQYDVQGGTRSTVSHPHHVHGLRGLRHESSRTDLPMIVLYQHYHLRESLPAIISELEDMDQLIGNVSYRGYHNYRMVVLSILNALPRVFEVFHKPFTWNLLLSRSLYFSFCIIPVLISGQYSILLHIISRQLQTLSEKLNKAAFCLEVMSLIDVHHNLVLLANRINRAFDIFLFHLITFIFVINTLKLYFMIVYIVKPDSYIDIALTITSVLDFVVNYGSLITVIFAAMDATKTAGIFNAQLLKNLLISKTIAKDMAAGTTTYVILLVQFTLL</sequence>
<gene>
    <name evidence="8" type="ORF">NEZAVI_LOCUS2053</name>
</gene>
<feature type="transmembrane region" description="Helical" evidence="7">
    <location>
        <begin position="116"/>
        <end position="138"/>
    </location>
</feature>
<evidence type="ECO:0000256" key="6">
    <source>
        <dbReference type="SAM" id="MobiDB-lite"/>
    </source>
</evidence>
<proteinExistence type="predicted"/>
<evidence type="ECO:0000313" key="8">
    <source>
        <dbReference type="EMBL" id="CAH1390946.1"/>
    </source>
</evidence>
<reference evidence="8" key="1">
    <citation type="submission" date="2022-01" db="EMBL/GenBank/DDBJ databases">
        <authorList>
            <person name="King R."/>
        </authorList>
    </citation>
    <scope>NUCLEOTIDE SEQUENCE</scope>
</reference>
<dbReference type="GO" id="GO:0005886">
    <property type="term" value="C:plasma membrane"/>
    <property type="evidence" value="ECO:0007669"/>
    <property type="project" value="UniProtKB-SubCell"/>
</dbReference>
<dbReference type="GO" id="GO:0050909">
    <property type="term" value="P:sensory perception of taste"/>
    <property type="evidence" value="ECO:0007669"/>
    <property type="project" value="InterPro"/>
</dbReference>
<keyword evidence="3 7" id="KW-0812">Transmembrane</keyword>
<keyword evidence="5 7" id="KW-0472">Membrane</keyword>
<dbReference type="Proteomes" id="UP001152798">
    <property type="component" value="Chromosome 1"/>
</dbReference>
<feature type="transmembrane region" description="Helical" evidence="7">
    <location>
        <begin position="214"/>
        <end position="238"/>
    </location>
</feature>
<keyword evidence="9" id="KW-1185">Reference proteome</keyword>
<evidence type="ECO:0000256" key="4">
    <source>
        <dbReference type="ARBA" id="ARBA00022989"/>
    </source>
</evidence>
<dbReference type="AlphaFoldDB" id="A0A9P0H129"/>
<feature type="region of interest" description="Disordered" evidence="6">
    <location>
        <begin position="1"/>
        <end position="26"/>
    </location>
</feature>
<name>A0A9P0H129_NEZVI</name>
<evidence type="ECO:0000313" key="9">
    <source>
        <dbReference type="Proteomes" id="UP001152798"/>
    </source>
</evidence>
<organism evidence="8 9">
    <name type="scientific">Nezara viridula</name>
    <name type="common">Southern green stink bug</name>
    <name type="synonym">Cimex viridulus</name>
    <dbReference type="NCBI Taxonomy" id="85310"/>
    <lineage>
        <taxon>Eukaryota</taxon>
        <taxon>Metazoa</taxon>
        <taxon>Ecdysozoa</taxon>
        <taxon>Arthropoda</taxon>
        <taxon>Hexapoda</taxon>
        <taxon>Insecta</taxon>
        <taxon>Pterygota</taxon>
        <taxon>Neoptera</taxon>
        <taxon>Paraneoptera</taxon>
        <taxon>Hemiptera</taxon>
        <taxon>Heteroptera</taxon>
        <taxon>Panheteroptera</taxon>
        <taxon>Pentatomomorpha</taxon>
        <taxon>Pentatomoidea</taxon>
        <taxon>Pentatomidae</taxon>
        <taxon>Pentatominae</taxon>
        <taxon>Nezara</taxon>
    </lineage>
</organism>
<accession>A0A9P0H129</accession>
<evidence type="ECO:0000256" key="3">
    <source>
        <dbReference type="ARBA" id="ARBA00022692"/>
    </source>
</evidence>
<evidence type="ECO:0000256" key="1">
    <source>
        <dbReference type="ARBA" id="ARBA00004651"/>
    </source>
</evidence>
<dbReference type="InterPro" id="IPR013604">
    <property type="entry name" value="7TM_chemorcpt"/>
</dbReference>
<dbReference type="Pfam" id="PF08395">
    <property type="entry name" value="7tm_7"/>
    <property type="match status" value="1"/>
</dbReference>
<keyword evidence="2" id="KW-1003">Cell membrane</keyword>